<dbReference type="InterPro" id="IPR012000">
    <property type="entry name" value="Thiamin_PyroP_enz_cen_dom"/>
</dbReference>
<feature type="domain" description="Thiamine pyrophosphate enzyme central" evidence="4">
    <location>
        <begin position="218"/>
        <end position="352"/>
    </location>
</feature>
<evidence type="ECO:0000256" key="1">
    <source>
        <dbReference type="ARBA" id="ARBA00007812"/>
    </source>
</evidence>
<dbReference type="EMBL" id="VXRG01000122">
    <property type="protein sequence ID" value="MXY94737.1"/>
    <property type="molecule type" value="Genomic_DNA"/>
</dbReference>
<comment type="similarity">
    <text evidence="1 3">Belongs to the TPP enzyme family.</text>
</comment>
<dbReference type="CDD" id="cd07035">
    <property type="entry name" value="TPP_PYR_POX_like"/>
    <property type="match status" value="1"/>
</dbReference>
<evidence type="ECO:0000256" key="3">
    <source>
        <dbReference type="RuleBase" id="RU362132"/>
    </source>
</evidence>
<dbReference type="InterPro" id="IPR029035">
    <property type="entry name" value="DHS-like_NAD/FAD-binding_dom"/>
</dbReference>
<dbReference type="InterPro" id="IPR012001">
    <property type="entry name" value="Thiamin_PyroP_enz_TPP-bd_dom"/>
</dbReference>
<reference evidence="7" key="1">
    <citation type="submission" date="2019-09" db="EMBL/GenBank/DDBJ databases">
        <title>Characterisation of the sponge microbiome using genome-centric metagenomics.</title>
        <authorList>
            <person name="Engelberts J.P."/>
            <person name="Robbins S.J."/>
            <person name="De Goeij J.M."/>
            <person name="Aranda M."/>
            <person name="Bell S.C."/>
            <person name="Webster N.S."/>
        </authorList>
    </citation>
    <scope>NUCLEOTIDE SEQUENCE</scope>
    <source>
        <strain evidence="7">SB0664_bin_27</strain>
    </source>
</reference>
<evidence type="ECO:0000259" key="6">
    <source>
        <dbReference type="Pfam" id="PF02776"/>
    </source>
</evidence>
<dbReference type="PANTHER" id="PTHR18968">
    <property type="entry name" value="THIAMINE PYROPHOSPHATE ENZYMES"/>
    <property type="match status" value="1"/>
</dbReference>
<dbReference type="InterPro" id="IPR000399">
    <property type="entry name" value="TPP-bd_CS"/>
</dbReference>
<dbReference type="GO" id="GO:0009097">
    <property type="term" value="P:isoleucine biosynthetic process"/>
    <property type="evidence" value="ECO:0007669"/>
    <property type="project" value="TreeGrafter"/>
</dbReference>
<dbReference type="SUPFAM" id="SSF52467">
    <property type="entry name" value="DHS-like NAD/FAD-binding domain"/>
    <property type="match status" value="1"/>
</dbReference>
<dbReference type="Pfam" id="PF02775">
    <property type="entry name" value="TPP_enzyme_C"/>
    <property type="match status" value="1"/>
</dbReference>
<evidence type="ECO:0000313" key="7">
    <source>
        <dbReference type="EMBL" id="MXY94737.1"/>
    </source>
</evidence>
<sequence length="637" mass="69978">MNTERLTMAQAIVRFLKNQYSERDGVEQPFFGGCFGIFGHGNVAGIGQALQQYPDFRYYQTRNEQAMVHTAAAYAKHSNRMRTLACTSSIGPGASNMVTGAATATINRLPVLILPGDIFARRNVAPVLQQLESEHSQDISVNDCFKPVSRYWDRINRPDQLTTSLIESMRVLTSPADTGAVTLSIPQDVQTEAHEYPAALFEKRVWSVPRNRPDLAALQRAAATIRNAKKPLIIAGGGVLYSEATAALREFVDRFGIPVAETMAGKGSLPYDHPLQLGAAGATGTFAAEQVADEADVVIGIGTRYSDFTTSSKTAFKHPDVQFVNINVAEFDAYKHCAVPLVGDARVTLEELGELLEGYRNGDESVAQAQRLHDEWEAEVQRNYDTHVADSGLPYQGALIGAVNEHGDPDAVMVGAAGSLPGDMHKLWRARHSKQYHLEYGYSCMGYEIAGGLGIKMAEPDREVYVMVGDGSYLMMNTDLITSIQEGYKLTVILMDNTGFRSIGSLSRSLGQDGFGTRYIYPDQVEAAHRNGQSYNGLPTDESGYDVDPLPVDLATNAESLGCHVIRCQSVSDVVQALQDAKSVDRTTVIYVPDDRYLGVQGYSWWDVPVAEVSELDSVNAAREEWEEKRTQERFYI</sequence>
<dbReference type="SUPFAM" id="SSF52518">
    <property type="entry name" value="Thiamin diphosphate-binding fold (THDP-binding)"/>
    <property type="match status" value="2"/>
</dbReference>
<comment type="caution">
    <text evidence="7">The sequence shown here is derived from an EMBL/GenBank/DDBJ whole genome shotgun (WGS) entry which is preliminary data.</text>
</comment>
<proteinExistence type="inferred from homology"/>
<dbReference type="NCBIfam" id="TIGR04377">
    <property type="entry name" value="myo_inos_iolD"/>
    <property type="match status" value="1"/>
</dbReference>
<dbReference type="PANTHER" id="PTHR18968:SF9">
    <property type="entry name" value="3D-(3,5_4)-TRIHYDROXYCYCLOHEXANE-1,2-DIONE HYDROLASE"/>
    <property type="match status" value="1"/>
</dbReference>
<keyword evidence="2 3" id="KW-0786">Thiamine pyrophosphate</keyword>
<dbReference type="GO" id="GO:0000287">
    <property type="term" value="F:magnesium ion binding"/>
    <property type="evidence" value="ECO:0007669"/>
    <property type="project" value="InterPro"/>
</dbReference>
<organism evidence="7">
    <name type="scientific">Caldilineaceae bacterium SB0664_bin_27</name>
    <dbReference type="NCBI Taxonomy" id="2605260"/>
    <lineage>
        <taxon>Bacteria</taxon>
        <taxon>Bacillati</taxon>
        <taxon>Chloroflexota</taxon>
        <taxon>Caldilineae</taxon>
        <taxon>Caldilineales</taxon>
        <taxon>Caldilineaceae</taxon>
    </lineage>
</organism>
<dbReference type="Gene3D" id="3.40.50.1220">
    <property type="entry name" value="TPP-binding domain"/>
    <property type="match status" value="1"/>
</dbReference>
<evidence type="ECO:0000259" key="5">
    <source>
        <dbReference type="Pfam" id="PF02775"/>
    </source>
</evidence>
<dbReference type="GO" id="GO:0030976">
    <property type="term" value="F:thiamine pyrophosphate binding"/>
    <property type="evidence" value="ECO:0007669"/>
    <property type="project" value="InterPro"/>
</dbReference>
<feature type="domain" description="Thiamine pyrophosphate enzyme N-terminal TPP-binding" evidence="6">
    <location>
        <begin position="34"/>
        <end position="129"/>
    </location>
</feature>
<dbReference type="AlphaFoldDB" id="A0A6B0YVT7"/>
<name>A0A6B0YVT7_9CHLR</name>
<evidence type="ECO:0000256" key="2">
    <source>
        <dbReference type="ARBA" id="ARBA00023052"/>
    </source>
</evidence>
<dbReference type="GO" id="GO:0102481">
    <property type="term" value="F:3D-(3,5/4)-trihydroxycyclohexane-1,2-dione hydrolase activity"/>
    <property type="evidence" value="ECO:0007669"/>
    <property type="project" value="UniProtKB-EC"/>
</dbReference>
<keyword evidence="7" id="KW-0378">Hydrolase</keyword>
<dbReference type="GO" id="GO:0019310">
    <property type="term" value="P:inositol catabolic process"/>
    <property type="evidence" value="ECO:0007669"/>
    <property type="project" value="InterPro"/>
</dbReference>
<dbReference type="GO" id="GO:0003984">
    <property type="term" value="F:acetolactate synthase activity"/>
    <property type="evidence" value="ECO:0007669"/>
    <property type="project" value="TreeGrafter"/>
</dbReference>
<dbReference type="GO" id="GO:0005948">
    <property type="term" value="C:acetolactate synthase complex"/>
    <property type="evidence" value="ECO:0007669"/>
    <property type="project" value="TreeGrafter"/>
</dbReference>
<protein>
    <submittedName>
        <fullName evidence="7">3D-(3,5/4)-trihydroxycyclohexane-1,2-dione acylhydrolase (Decyclizing)</fullName>
        <ecNumber evidence="7">3.7.1.22</ecNumber>
    </submittedName>
</protein>
<accession>A0A6B0YVT7</accession>
<dbReference type="PROSITE" id="PS00187">
    <property type="entry name" value="TPP_ENZYMES"/>
    <property type="match status" value="1"/>
</dbReference>
<dbReference type="Gene3D" id="3.40.50.970">
    <property type="match status" value="2"/>
</dbReference>
<gene>
    <name evidence="7" type="primary">iolD</name>
    <name evidence="7" type="ORF">F4Y42_14965</name>
</gene>
<dbReference type="InterPro" id="IPR045229">
    <property type="entry name" value="TPP_enz"/>
</dbReference>
<dbReference type="InterPro" id="IPR030817">
    <property type="entry name" value="Myo_inos_IolD"/>
</dbReference>
<dbReference type="InterPro" id="IPR029061">
    <property type="entry name" value="THDP-binding"/>
</dbReference>
<feature type="domain" description="Thiamine pyrophosphate enzyme TPP-binding" evidence="5">
    <location>
        <begin position="417"/>
        <end position="591"/>
    </location>
</feature>
<dbReference type="InterPro" id="IPR011766">
    <property type="entry name" value="TPP_enzyme_TPP-bd"/>
</dbReference>
<dbReference type="GO" id="GO:0009099">
    <property type="term" value="P:L-valine biosynthetic process"/>
    <property type="evidence" value="ECO:0007669"/>
    <property type="project" value="TreeGrafter"/>
</dbReference>
<evidence type="ECO:0000259" key="4">
    <source>
        <dbReference type="Pfam" id="PF00205"/>
    </source>
</evidence>
<dbReference type="Pfam" id="PF00205">
    <property type="entry name" value="TPP_enzyme_M"/>
    <property type="match status" value="1"/>
</dbReference>
<dbReference type="Pfam" id="PF02776">
    <property type="entry name" value="TPP_enzyme_N"/>
    <property type="match status" value="1"/>
</dbReference>
<dbReference type="EC" id="3.7.1.22" evidence="7"/>
<dbReference type="GO" id="GO:0050660">
    <property type="term" value="F:flavin adenine dinucleotide binding"/>
    <property type="evidence" value="ECO:0007669"/>
    <property type="project" value="TreeGrafter"/>
</dbReference>